<dbReference type="EMBL" id="VDFR01000032">
    <property type="protein sequence ID" value="TNC48862.1"/>
    <property type="molecule type" value="Genomic_DNA"/>
</dbReference>
<dbReference type="AlphaFoldDB" id="A0A5C4MP29"/>
<dbReference type="RefSeq" id="WP_139085464.1">
    <property type="nucleotide sequence ID" value="NZ_VDFR01000032.1"/>
</dbReference>
<evidence type="ECO:0000313" key="1">
    <source>
        <dbReference type="EMBL" id="TNC46113.1"/>
    </source>
</evidence>
<comment type="caution">
    <text evidence="1">The sequence shown here is derived from an EMBL/GenBank/DDBJ whole genome shotgun (WGS) entry which is preliminary data.</text>
</comment>
<protein>
    <submittedName>
        <fullName evidence="1">Uncharacterized protein</fullName>
    </submittedName>
</protein>
<sequence>MARVVTLTERARGYGLWPGDLLARLPGATVEQMTYRYADAHRLVVTLMLDDDASPLDGTPVRVVLTFDGGRLRTLRTGLRRRLDRGRAHAPKVVELVRGRYGYRLLHTDGRVDVRAGRLVVDVAPIHSLGSTTAPALAS</sequence>
<dbReference type="EMBL" id="VDFR01000061">
    <property type="protein sequence ID" value="TNC46113.1"/>
    <property type="molecule type" value="Genomic_DNA"/>
</dbReference>
<reference evidence="1 3" key="1">
    <citation type="submission" date="2019-05" db="EMBL/GenBank/DDBJ databases">
        <title>Mumia sp. nov., isolated from the intestinal contents of plateau pika (Ochotona curzoniae) in the Qinghai-Tibet plateau of China.</title>
        <authorList>
            <person name="Tian Z."/>
        </authorList>
    </citation>
    <scope>NUCLEOTIDE SEQUENCE [LARGE SCALE GENOMIC DNA]</scope>
    <source>
        <strain evidence="3">527</strain>
        <strain evidence="1">Z527</strain>
    </source>
</reference>
<gene>
    <name evidence="2" type="ORF">FHE65_06755</name>
    <name evidence="1" type="ORF">FHE65_13700</name>
</gene>
<organism evidence="1 3">
    <name type="scientific">Mumia zhuanghuii</name>
    <dbReference type="NCBI Taxonomy" id="2585211"/>
    <lineage>
        <taxon>Bacteria</taxon>
        <taxon>Bacillati</taxon>
        <taxon>Actinomycetota</taxon>
        <taxon>Actinomycetes</taxon>
        <taxon>Propionibacteriales</taxon>
        <taxon>Nocardioidaceae</taxon>
        <taxon>Mumia</taxon>
    </lineage>
</organism>
<name>A0A5C4MP29_9ACTN</name>
<evidence type="ECO:0000313" key="3">
    <source>
        <dbReference type="Proteomes" id="UP000306740"/>
    </source>
</evidence>
<evidence type="ECO:0000313" key="2">
    <source>
        <dbReference type="EMBL" id="TNC48862.1"/>
    </source>
</evidence>
<accession>A0A5C4MP29</accession>
<dbReference type="Proteomes" id="UP000306740">
    <property type="component" value="Unassembled WGS sequence"/>
</dbReference>
<proteinExistence type="predicted"/>